<evidence type="ECO:0000313" key="6">
    <source>
        <dbReference type="EMBL" id="OJT13377.1"/>
    </source>
</evidence>
<feature type="region of interest" description="Disordered" evidence="4">
    <location>
        <begin position="125"/>
        <end position="195"/>
    </location>
</feature>
<evidence type="ECO:0000259" key="5">
    <source>
        <dbReference type="PROSITE" id="PS50110"/>
    </source>
</evidence>
<feature type="compositionally biased region" description="Low complexity" evidence="4">
    <location>
        <begin position="261"/>
        <end position="279"/>
    </location>
</feature>
<accession>A0A1M2W0I8</accession>
<evidence type="ECO:0000256" key="3">
    <source>
        <dbReference type="PROSITE-ProRule" id="PRU00169"/>
    </source>
</evidence>
<name>A0A1M2W0I8_TRAPU</name>
<evidence type="ECO:0000256" key="4">
    <source>
        <dbReference type="SAM" id="MobiDB-lite"/>
    </source>
</evidence>
<feature type="domain" description="Response regulatory" evidence="5">
    <location>
        <begin position="1"/>
        <end position="97"/>
    </location>
</feature>
<dbReference type="InterPro" id="IPR001789">
    <property type="entry name" value="Sig_transdc_resp-reg_receiver"/>
</dbReference>
<feature type="compositionally biased region" description="Low complexity" evidence="4">
    <location>
        <begin position="151"/>
        <end position="166"/>
    </location>
</feature>
<dbReference type="PANTHER" id="PTHR45339">
    <property type="entry name" value="HYBRID SIGNAL TRANSDUCTION HISTIDINE KINASE J"/>
    <property type="match status" value="1"/>
</dbReference>
<comment type="caution">
    <text evidence="6">The sequence shown here is derived from an EMBL/GenBank/DDBJ whole genome shotgun (WGS) entry which is preliminary data.</text>
</comment>
<reference evidence="6 7" key="1">
    <citation type="submission" date="2016-10" db="EMBL/GenBank/DDBJ databases">
        <title>Genome sequence of the basidiomycete white-rot fungus Trametes pubescens.</title>
        <authorList>
            <person name="Makela M.R."/>
            <person name="Granchi Z."/>
            <person name="Peng M."/>
            <person name="De Vries R.P."/>
            <person name="Grigoriev I."/>
            <person name="Riley R."/>
            <person name="Hilden K."/>
        </authorList>
    </citation>
    <scope>NUCLEOTIDE SEQUENCE [LARGE SCALE GENOMIC DNA]</scope>
    <source>
        <strain evidence="6 7">FBCC735</strain>
    </source>
</reference>
<feature type="compositionally biased region" description="Polar residues" evidence="4">
    <location>
        <begin position="175"/>
        <end position="192"/>
    </location>
</feature>
<dbReference type="InterPro" id="IPR011006">
    <property type="entry name" value="CheY-like_superfamily"/>
</dbReference>
<keyword evidence="7" id="KW-1185">Reference proteome</keyword>
<dbReference type="PROSITE" id="PS50110">
    <property type="entry name" value="RESPONSE_REGULATORY"/>
    <property type="match status" value="1"/>
</dbReference>
<dbReference type="Proteomes" id="UP000184267">
    <property type="component" value="Unassembled WGS sequence"/>
</dbReference>
<keyword evidence="2" id="KW-0902">Two-component regulatory system</keyword>
<evidence type="ECO:0000256" key="2">
    <source>
        <dbReference type="ARBA" id="ARBA00023012"/>
    </source>
</evidence>
<dbReference type="GO" id="GO:0000160">
    <property type="term" value="P:phosphorelay signal transduction system"/>
    <property type="evidence" value="ECO:0007669"/>
    <property type="project" value="UniProtKB-KW"/>
</dbReference>
<feature type="compositionally biased region" description="Low complexity" evidence="4">
    <location>
        <begin position="35"/>
        <end position="48"/>
    </location>
</feature>
<dbReference type="SUPFAM" id="SSF52172">
    <property type="entry name" value="CheY-like"/>
    <property type="match status" value="1"/>
</dbReference>
<gene>
    <name evidence="6" type="ORF">TRAPUB_10143</name>
</gene>
<evidence type="ECO:0000313" key="7">
    <source>
        <dbReference type="Proteomes" id="UP000184267"/>
    </source>
</evidence>
<dbReference type="OrthoDB" id="21225at2759"/>
<feature type="region of interest" description="Disordered" evidence="4">
    <location>
        <begin position="1"/>
        <end position="48"/>
    </location>
</feature>
<comment type="caution">
    <text evidence="3">Lacks conserved residue(s) required for the propagation of feature annotation.</text>
</comment>
<proteinExistence type="predicted"/>
<organism evidence="6 7">
    <name type="scientific">Trametes pubescens</name>
    <name type="common">White-rot fungus</name>
    <dbReference type="NCBI Taxonomy" id="154538"/>
    <lineage>
        <taxon>Eukaryota</taxon>
        <taxon>Fungi</taxon>
        <taxon>Dikarya</taxon>
        <taxon>Basidiomycota</taxon>
        <taxon>Agaricomycotina</taxon>
        <taxon>Agaricomycetes</taxon>
        <taxon>Polyporales</taxon>
        <taxon>Polyporaceae</taxon>
        <taxon>Trametes</taxon>
    </lineage>
</organism>
<feature type="compositionally biased region" description="Polar residues" evidence="4">
    <location>
        <begin position="24"/>
        <end position="34"/>
    </location>
</feature>
<protein>
    <submittedName>
        <fullName evidence="6">Response regulator mcs4</fullName>
    </submittedName>
</protein>
<dbReference type="STRING" id="154538.A0A1M2W0I8"/>
<dbReference type="AlphaFoldDB" id="A0A1M2W0I8"/>
<evidence type="ECO:0000256" key="1">
    <source>
        <dbReference type="ARBA" id="ARBA00022553"/>
    </source>
</evidence>
<dbReference type="Gene3D" id="3.40.50.2300">
    <property type="match status" value="1"/>
</dbReference>
<feature type="region of interest" description="Disordered" evidence="4">
    <location>
        <begin position="225"/>
        <end position="287"/>
    </location>
</feature>
<keyword evidence="1" id="KW-0597">Phosphoprotein</keyword>
<dbReference type="PANTHER" id="PTHR45339:SF1">
    <property type="entry name" value="HYBRID SIGNAL TRANSDUCTION HISTIDINE KINASE J"/>
    <property type="match status" value="1"/>
</dbReference>
<sequence length="287" mass="29685">MDGIQATKEIRRFEKNNGVGGFPSTPQSEGQQTPSEASTSDTRSSSTPSYRSSVIIVALTASSLQSDRVAALAAGCNDFLTKPVSLHWLNNKIIEWGSIKALQMWADIRPDVVRSITTGQAAQARTVASRLHVPEGRSTPLAPRSRSPSQARKSPLDAAKAAAESLSRADRGSATPASDNSPRVSPPATNGHTEAGPILAANVSCPRLIVDPSHLARVVDYASAAQQPSSSALSDVRGPGAVPEPAAPSTSNRAADPDDLPAPTDDPPSTAGDAGNANDPAPPPEPQ</sequence>
<dbReference type="EMBL" id="MNAD01000413">
    <property type="protein sequence ID" value="OJT13377.1"/>
    <property type="molecule type" value="Genomic_DNA"/>
</dbReference>